<dbReference type="PANTHER" id="PTHR10357">
    <property type="entry name" value="ALPHA-AMYLASE FAMILY MEMBER"/>
    <property type="match status" value="1"/>
</dbReference>
<dbReference type="Pfam" id="PF00128">
    <property type="entry name" value="Alpha-amylase"/>
    <property type="match status" value="1"/>
</dbReference>
<dbReference type="OMA" id="PNGEKWA"/>
<dbReference type="InterPro" id="IPR017853">
    <property type="entry name" value="GH"/>
</dbReference>
<dbReference type="Gene3D" id="3.90.400.10">
    <property type="entry name" value="Oligo-1,6-glucosidase, Domain 2"/>
    <property type="match status" value="1"/>
</dbReference>
<dbReference type="AlphaFoldDB" id="A0A1D2MZ26"/>
<evidence type="ECO:0000256" key="2">
    <source>
        <dbReference type="ARBA" id="ARBA00008061"/>
    </source>
</evidence>
<dbReference type="PANTHER" id="PTHR10357:SF179">
    <property type="entry name" value="NEUTRAL AND BASIC AMINO ACID TRANSPORT PROTEIN RBAT"/>
    <property type="match status" value="1"/>
</dbReference>
<evidence type="ECO:0000256" key="5">
    <source>
        <dbReference type="ARBA" id="ARBA00023295"/>
    </source>
</evidence>
<dbReference type="FunFam" id="3.90.400.10:FF:000001">
    <property type="entry name" value="Maltase A3, isoform A"/>
    <property type="match status" value="1"/>
</dbReference>
<dbReference type="EC" id="3.2.1.20" evidence="3"/>
<keyword evidence="6" id="KW-0732">Signal</keyword>
<dbReference type="GO" id="GO:0005975">
    <property type="term" value="P:carbohydrate metabolic process"/>
    <property type="evidence" value="ECO:0007669"/>
    <property type="project" value="InterPro"/>
</dbReference>
<gene>
    <name evidence="8" type="ORF">Ocin01_08394</name>
</gene>
<keyword evidence="5" id="KW-0378">Hydrolase</keyword>
<evidence type="ECO:0000313" key="9">
    <source>
        <dbReference type="Proteomes" id="UP000094527"/>
    </source>
</evidence>
<evidence type="ECO:0000256" key="3">
    <source>
        <dbReference type="ARBA" id="ARBA00012741"/>
    </source>
</evidence>
<dbReference type="Gene3D" id="3.20.20.80">
    <property type="entry name" value="Glycosidases"/>
    <property type="match status" value="1"/>
</dbReference>
<dbReference type="STRING" id="48709.A0A1D2MZ26"/>
<dbReference type="OrthoDB" id="1740265at2759"/>
<dbReference type="Proteomes" id="UP000094527">
    <property type="component" value="Unassembled WGS sequence"/>
</dbReference>
<organism evidence="8 9">
    <name type="scientific">Orchesella cincta</name>
    <name type="common">Springtail</name>
    <name type="synonym">Podura cincta</name>
    <dbReference type="NCBI Taxonomy" id="48709"/>
    <lineage>
        <taxon>Eukaryota</taxon>
        <taxon>Metazoa</taxon>
        <taxon>Ecdysozoa</taxon>
        <taxon>Arthropoda</taxon>
        <taxon>Hexapoda</taxon>
        <taxon>Collembola</taxon>
        <taxon>Entomobryomorpha</taxon>
        <taxon>Entomobryoidea</taxon>
        <taxon>Orchesellidae</taxon>
        <taxon>Orchesellinae</taxon>
        <taxon>Orchesella</taxon>
    </lineage>
</organism>
<keyword evidence="4" id="KW-0325">Glycoprotein</keyword>
<comment type="catalytic activity">
    <reaction evidence="1">
        <text>Hydrolysis of terminal, non-reducing (1-&gt;4)-linked alpha-D-glucose residues with release of alpha-D-glucose.</text>
        <dbReference type="EC" id="3.2.1.20"/>
    </reaction>
</comment>
<dbReference type="GO" id="GO:0004558">
    <property type="term" value="F:alpha-1,4-glucosidase activity"/>
    <property type="evidence" value="ECO:0007669"/>
    <property type="project" value="UniProtKB-EC"/>
</dbReference>
<dbReference type="EMBL" id="LJIJ01000366">
    <property type="protein sequence ID" value="ODM98289.1"/>
    <property type="molecule type" value="Genomic_DNA"/>
</dbReference>
<accession>A0A1D2MZ26</accession>
<comment type="caution">
    <text evidence="8">The sequence shown here is derived from an EMBL/GenBank/DDBJ whole genome shotgun (WGS) entry which is preliminary data.</text>
</comment>
<feature type="signal peptide" evidence="6">
    <location>
        <begin position="1"/>
        <end position="18"/>
    </location>
</feature>
<evidence type="ECO:0000256" key="1">
    <source>
        <dbReference type="ARBA" id="ARBA00001657"/>
    </source>
</evidence>
<evidence type="ECO:0000259" key="7">
    <source>
        <dbReference type="SMART" id="SM00642"/>
    </source>
</evidence>
<dbReference type="InterPro" id="IPR045857">
    <property type="entry name" value="O16G_dom_2"/>
</dbReference>
<keyword evidence="5" id="KW-0326">Glycosidase</keyword>
<evidence type="ECO:0000256" key="4">
    <source>
        <dbReference type="ARBA" id="ARBA00023180"/>
    </source>
</evidence>
<sequence length="585" mass="66496">MACTRVFTFLLLLSSGLAIKLPENPNPQPLAWWQQDIIYQVYPRSHMDSDGDGVGDLKGIESKIDHFVDIGVGSVWLSPIYESPMKDFGYDISNFTNVDPIFGTMDDFTSLSNALKEKGLKLVMDFVPNHSSDLHVWFNKSIHREGKYEDYYVWRDPKGFDEEGNPIVPNNWISSFGGSAWEWNEVREQFYLHQFVAGQPDLNYENPDVLKDMLAALKFWLDLGVDGFRMDTVPSMFEDQRFLDEPEDPNRPPTSIPSDHSYWLHIYTYDLPATRDALAEYRKLLDIYSLTDGRERCMMVEAYVNPLEQLFLYYGTKEKPVAHFPFNFEFIKRVTTNFNGTDIAGVVDEWFEKMPEGNTANWLVGNHDQWRIASRFTPEVVDAFNMLIMLLPGSQVTYYGEEIGMTNANITWEETVDPAGCQAGPDRYQLFSRDPERTPMQWTGEAGAGFTTGNSTWLPINPNYRELNVQAQNEASGDSHLKVYKRVSALRKTDTWRYGSLEAHAIDAGAAFGYSRIYQGKGFVFLANYVDSNTTINVGQEFDDIPAQATVYTTSVNFQPETAVGSSISTSSVTISGKHSIILEF</sequence>
<proteinExistence type="inferred from homology"/>
<feature type="chain" id="PRO_5008904762" description="alpha-glucosidase" evidence="6">
    <location>
        <begin position="19"/>
        <end position="585"/>
    </location>
</feature>
<evidence type="ECO:0000256" key="6">
    <source>
        <dbReference type="SAM" id="SignalP"/>
    </source>
</evidence>
<comment type="similarity">
    <text evidence="2">Belongs to the glycosyl hydrolase 13 family.</text>
</comment>
<name>A0A1D2MZ26_ORCCI</name>
<evidence type="ECO:0000313" key="8">
    <source>
        <dbReference type="EMBL" id="ODM98289.1"/>
    </source>
</evidence>
<protein>
    <recommendedName>
        <fullName evidence="3">alpha-glucosidase</fullName>
        <ecNumber evidence="3">3.2.1.20</ecNumber>
    </recommendedName>
</protein>
<reference evidence="8 9" key="1">
    <citation type="journal article" date="2016" name="Genome Biol. Evol.">
        <title>Gene Family Evolution Reflects Adaptation to Soil Environmental Stressors in the Genome of the Collembolan Orchesella cincta.</title>
        <authorList>
            <person name="Faddeeva-Vakhrusheva A."/>
            <person name="Derks M.F."/>
            <person name="Anvar S.Y."/>
            <person name="Agamennone V."/>
            <person name="Suring W."/>
            <person name="Smit S."/>
            <person name="van Straalen N.M."/>
            <person name="Roelofs D."/>
        </authorList>
    </citation>
    <scope>NUCLEOTIDE SEQUENCE [LARGE SCALE GENOMIC DNA]</scope>
    <source>
        <tissue evidence="8">Mixed pool</tissue>
    </source>
</reference>
<dbReference type="InterPro" id="IPR006047">
    <property type="entry name" value="GH13_cat_dom"/>
</dbReference>
<dbReference type="SMART" id="SM00642">
    <property type="entry name" value="Aamy"/>
    <property type="match status" value="1"/>
</dbReference>
<dbReference type="CDD" id="cd11328">
    <property type="entry name" value="AmyAc_maltase"/>
    <property type="match status" value="1"/>
</dbReference>
<keyword evidence="9" id="KW-1185">Reference proteome</keyword>
<feature type="domain" description="Glycosyl hydrolase family 13 catalytic" evidence="7">
    <location>
        <begin position="40"/>
        <end position="437"/>
    </location>
</feature>
<dbReference type="SUPFAM" id="SSF51445">
    <property type="entry name" value="(Trans)glycosidases"/>
    <property type="match status" value="1"/>
</dbReference>